<evidence type="ECO:0000313" key="12">
    <source>
        <dbReference type="EMBL" id="AVD70525.1"/>
    </source>
</evidence>
<evidence type="ECO:0000259" key="10">
    <source>
        <dbReference type="Pfam" id="PF01087"/>
    </source>
</evidence>
<reference evidence="12 13" key="1">
    <citation type="journal article" date="2018" name="MBio">
        <title>Insights into the evolution of host association through the isolation and characterization of a novel human periodontal pathobiont, Desulfobulbus oralis.</title>
        <authorList>
            <person name="Cross K.L."/>
            <person name="Chirania P."/>
            <person name="Xiong W."/>
            <person name="Beall C.J."/>
            <person name="Elkins J.G."/>
            <person name="Giannone R.J."/>
            <person name="Griffen A.L."/>
            <person name="Guss A.M."/>
            <person name="Hettich R.L."/>
            <person name="Joshi S.S."/>
            <person name="Mokrzan E.M."/>
            <person name="Martin R.K."/>
            <person name="Zhulin I.B."/>
            <person name="Leys E.J."/>
            <person name="Podar M."/>
        </authorList>
    </citation>
    <scope>NUCLEOTIDE SEQUENCE [LARGE SCALE GENOMIC DNA]</scope>
    <source>
        <strain evidence="12 13">ORNL</strain>
    </source>
</reference>
<organism evidence="12 13">
    <name type="scientific">Desulfobulbus oralis</name>
    <dbReference type="NCBI Taxonomy" id="1986146"/>
    <lineage>
        <taxon>Bacteria</taxon>
        <taxon>Pseudomonadati</taxon>
        <taxon>Thermodesulfobacteriota</taxon>
        <taxon>Desulfobulbia</taxon>
        <taxon>Desulfobulbales</taxon>
        <taxon>Desulfobulbaceae</taxon>
        <taxon>Desulfobulbus</taxon>
    </lineage>
</organism>
<dbReference type="RefSeq" id="WP_104935825.1">
    <property type="nucleotide sequence ID" value="NZ_CP021255.1"/>
</dbReference>
<keyword evidence="3 12" id="KW-0548">Nucleotidyltransferase</keyword>
<dbReference type="InterPro" id="IPR005850">
    <property type="entry name" value="GalP_Utransf_C"/>
</dbReference>
<proteinExistence type="inferred from homology"/>
<dbReference type="SUPFAM" id="SSF54197">
    <property type="entry name" value="HIT-like"/>
    <property type="match status" value="2"/>
</dbReference>
<dbReference type="GO" id="GO:0008270">
    <property type="term" value="F:zinc ion binding"/>
    <property type="evidence" value="ECO:0007669"/>
    <property type="project" value="InterPro"/>
</dbReference>
<dbReference type="Gene3D" id="3.30.428.10">
    <property type="entry name" value="HIT-like"/>
    <property type="match status" value="2"/>
</dbReference>
<feature type="binding site" evidence="9">
    <location>
        <position position="114"/>
    </location>
    <ligand>
        <name>Zn(2+)</name>
        <dbReference type="ChEBI" id="CHEBI:29105"/>
    </ligand>
</feature>
<evidence type="ECO:0000256" key="8">
    <source>
        <dbReference type="PIRSR" id="PIRSR000808-1"/>
    </source>
</evidence>
<dbReference type="Proteomes" id="UP000239867">
    <property type="component" value="Chromosome"/>
</dbReference>
<name>A0A2L1GLG8_9BACT</name>
<feature type="binding site" evidence="9">
    <location>
        <position position="165"/>
    </location>
    <ligand>
        <name>Zn(2+)</name>
        <dbReference type="ChEBI" id="CHEBI:29105"/>
    </ligand>
</feature>
<dbReference type="InterPro" id="IPR005849">
    <property type="entry name" value="GalP_Utransf_N"/>
</dbReference>
<dbReference type="AlphaFoldDB" id="A0A2L1GLG8"/>
<dbReference type="UniPathway" id="UPA00214"/>
<dbReference type="OrthoDB" id="9769064at2"/>
<keyword evidence="13" id="KW-1185">Reference proteome</keyword>
<dbReference type="PIRSF" id="PIRSF000808">
    <property type="entry name" value="GalT"/>
    <property type="match status" value="1"/>
</dbReference>
<gene>
    <name evidence="12" type="ORF">CAY53_02740</name>
</gene>
<comment type="cofactor">
    <cofactor evidence="9">
        <name>Zn(2+)</name>
        <dbReference type="ChEBI" id="CHEBI:29105"/>
    </cofactor>
    <text evidence="9">Binds 1 zinc ion per subunit.</text>
</comment>
<dbReference type="GO" id="GO:0008108">
    <property type="term" value="F:UDP-glucose:hexose-1-phosphate uridylyltransferase activity"/>
    <property type="evidence" value="ECO:0007669"/>
    <property type="project" value="UniProtKB-UniRule"/>
</dbReference>
<dbReference type="InterPro" id="IPR036265">
    <property type="entry name" value="HIT-like_sf"/>
</dbReference>
<comment type="similarity">
    <text evidence="1">Belongs to the galactose-1-phosphate uridylyltransferase type 1 family.</text>
</comment>
<dbReference type="PANTHER" id="PTHR42763">
    <property type="entry name" value="ADP-GLUCOSE PHOSPHORYLASE"/>
    <property type="match status" value="1"/>
</dbReference>
<evidence type="ECO:0000256" key="3">
    <source>
        <dbReference type="ARBA" id="ARBA00022695"/>
    </source>
</evidence>
<dbReference type="InterPro" id="IPR053177">
    <property type="entry name" value="ADP-glucose_phosphorylase"/>
</dbReference>
<evidence type="ECO:0000256" key="6">
    <source>
        <dbReference type="ARBA" id="ARBA00023277"/>
    </source>
</evidence>
<dbReference type="EMBL" id="CP021255">
    <property type="protein sequence ID" value="AVD70525.1"/>
    <property type="molecule type" value="Genomic_DNA"/>
</dbReference>
<dbReference type="GO" id="GO:0006012">
    <property type="term" value="P:galactose metabolic process"/>
    <property type="evidence" value="ECO:0007669"/>
    <property type="project" value="UniProtKB-UniRule"/>
</dbReference>
<evidence type="ECO:0000256" key="1">
    <source>
        <dbReference type="ARBA" id="ARBA00010951"/>
    </source>
</evidence>
<feature type="binding site" evidence="9">
    <location>
        <position position="43"/>
    </location>
    <ligand>
        <name>Zn(2+)</name>
        <dbReference type="ChEBI" id="CHEBI:29105"/>
    </ligand>
</feature>
<keyword evidence="4 9" id="KW-0479">Metal-binding</keyword>
<sequence>MPELRKDPILGRWIIISQERGKRPSDFLIPDKARTMGGFCPLCPGNEHTTPHEVLVYGRDGGAPADSPGWKLRVVPNKFPALIIEGNLDKQAEGLYDRMNGIGAHEVIIDTPDHNTRFVDLPPDEIQLSFAAYQSRIRDLSQDRRFNYVLVFKNYGCAAGASLEHSHTQLIALPVLPRMTDAELAGALSYFRYKDRCIYCDIIRQELQQNIRVVCQNEHFVTLTPFAPRSPFELWILPKEHSSSYIDLPESRLSSLAAIFSESMRRLDGCIPDVSYNFLLHTQPLRSEALEHYHWHFEILPALTSIAGFERGTGFYINPMPPEQSCACLKAVHL</sequence>
<keyword evidence="6" id="KW-0119">Carbohydrate metabolism</keyword>
<accession>A0A2L1GLG8</accession>
<dbReference type="NCBIfam" id="TIGR00209">
    <property type="entry name" value="galT_1"/>
    <property type="match status" value="1"/>
</dbReference>
<dbReference type="InterPro" id="IPR001937">
    <property type="entry name" value="GalP_UDPtransf1"/>
</dbReference>
<dbReference type="Pfam" id="PF01087">
    <property type="entry name" value="GalP_UDP_transf"/>
    <property type="match status" value="1"/>
</dbReference>
<evidence type="ECO:0000256" key="5">
    <source>
        <dbReference type="ARBA" id="ARBA00022833"/>
    </source>
</evidence>
<evidence type="ECO:0000256" key="7">
    <source>
        <dbReference type="NCBIfam" id="TIGR00209"/>
    </source>
</evidence>
<evidence type="ECO:0000259" key="11">
    <source>
        <dbReference type="Pfam" id="PF02744"/>
    </source>
</evidence>
<feature type="binding site" evidence="9">
    <location>
        <position position="40"/>
    </location>
    <ligand>
        <name>Zn(2+)</name>
        <dbReference type="ChEBI" id="CHEBI:29105"/>
    </ligand>
</feature>
<feature type="domain" description="Galactose-1-phosphate uridyl transferase C-terminal" evidence="11">
    <location>
        <begin position="189"/>
        <end position="299"/>
    </location>
</feature>
<feature type="active site" description="Tele-UMP-histidine intermediate" evidence="8">
    <location>
        <position position="167"/>
    </location>
</feature>
<dbReference type="EC" id="2.7.7.12" evidence="7"/>
<keyword evidence="2 12" id="KW-0808">Transferase</keyword>
<feature type="domain" description="Galactose-1-phosphate uridyl transferase N-terminal" evidence="10">
    <location>
        <begin position="4"/>
        <end position="177"/>
    </location>
</feature>
<dbReference type="Pfam" id="PF02744">
    <property type="entry name" value="GalP_UDP_tr_C"/>
    <property type="match status" value="1"/>
</dbReference>
<evidence type="ECO:0000256" key="4">
    <source>
        <dbReference type="ARBA" id="ARBA00022723"/>
    </source>
</evidence>
<keyword evidence="5 9" id="KW-0862">Zinc</keyword>
<dbReference type="KEGG" id="deo:CAY53_02740"/>
<evidence type="ECO:0000256" key="9">
    <source>
        <dbReference type="PIRSR" id="PIRSR000808-3"/>
    </source>
</evidence>
<dbReference type="PANTHER" id="PTHR42763:SF1">
    <property type="entry name" value="UDP-GLUCOSE--HEXOSE-1-PHOSPHATE URIDYLYLTRANSFERASE"/>
    <property type="match status" value="1"/>
</dbReference>
<evidence type="ECO:0000313" key="13">
    <source>
        <dbReference type="Proteomes" id="UP000239867"/>
    </source>
</evidence>
<protein>
    <recommendedName>
        <fullName evidence="7">Galactose-1-phosphate uridylyltransferase</fullName>
        <ecNumber evidence="7">2.7.7.12</ecNumber>
    </recommendedName>
</protein>
<evidence type="ECO:0000256" key="2">
    <source>
        <dbReference type="ARBA" id="ARBA00022679"/>
    </source>
</evidence>